<evidence type="ECO:0000313" key="3">
    <source>
        <dbReference type="Proteomes" id="UP000602124"/>
    </source>
</evidence>
<name>A0A934IMC7_9HYPH</name>
<dbReference type="Gene3D" id="1.20.5.340">
    <property type="match status" value="1"/>
</dbReference>
<organism evidence="2 3">
    <name type="scientific">Devosia sediminis</name>
    <dbReference type="NCBI Taxonomy" id="2798801"/>
    <lineage>
        <taxon>Bacteria</taxon>
        <taxon>Pseudomonadati</taxon>
        <taxon>Pseudomonadota</taxon>
        <taxon>Alphaproteobacteria</taxon>
        <taxon>Hyphomicrobiales</taxon>
        <taxon>Devosiaceae</taxon>
        <taxon>Devosia</taxon>
    </lineage>
</organism>
<dbReference type="RefSeq" id="WP_198874638.1">
    <property type="nucleotide sequence ID" value="NZ_JAEKMH010000001.1"/>
</dbReference>
<sequence length="134" mass="14530">MEFLKDWLGLGVSLLAFGTAAWGVLQGPARKNEKALEDFKAGMTAALETFKTATADQIKALDDRLDSAETRITQLDTVIDNLPDKDAFHQLDKGLTEVRGKIDTISVVVDSADEALKRIEGFLINAAQSASRGH</sequence>
<evidence type="ECO:0000256" key="1">
    <source>
        <dbReference type="SAM" id="Coils"/>
    </source>
</evidence>
<dbReference type="AlphaFoldDB" id="A0A934IMC7"/>
<proteinExistence type="predicted"/>
<comment type="caution">
    <text evidence="2">The sequence shown here is derived from an EMBL/GenBank/DDBJ whole genome shotgun (WGS) entry which is preliminary data.</text>
</comment>
<keyword evidence="3" id="KW-1185">Reference proteome</keyword>
<accession>A0A934IMC7</accession>
<keyword evidence="1" id="KW-0175">Coiled coil</keyword>
<dbReference type="Proteomes" id="UP000602124">
    <property type="component" value="Unassembled WGS sequence"/>
</dbReference>
<dbReference type="InterPro" id="IPR020269">
    <property type="entry name" value="Phage_Mu_Releasin"/>
</dbReference>
<evidence type="ECO:0000313" key="2">
    <source>
        <dbReference type="EMBL" id="MBJ3783399.1"/>
    </source>
</evidence>
<dbReference type="Pfam" id="PF10805">
    <property type="entry name" value="DUF2730"/>
    <property type="match status" value="1"/>
</dbReference>
<dbReference type="EMBL" id="JAEKMH010000001">
    <property type="protein sequence ID" value="MBJ3783399.1"/>
    <property type="molecule type" value="Genomic_DNA"/>
</dbReference>
<reference evidence="2" key="1">
    <citation type="submission" date="2020-12" db="EMBL/GenBank/DDBJ databases">
        <title>Devosia sp. MSA67 isolated from Mo River.</title>
        <authorList>
            <person name="Ma F."/>
            <person name="Zi Z."/>
        </authorList>
    </citation>
    <scope>NUCLEOTIDE SEQUENCE</scope>
    <source>
        <strain evidence="2">MSA67</strain>
    </source>
</reference>
<gene>
    <name evidence="2" type="ORF">JEQ47_01585</name>
</gene>
<protein>
    <submittedName>
        <fullName evidence="2">DUF2730 family protein</fullName>
    </submittedName>
</protein>
<feature type="coiled-coil region" evidence="1">
    <location>
        <begin position="51"/>
        <end position="78"/>
    </location>
</feature>